<name>A0ABY5WB36_9ACTN</name>
<proteinExistence type="predicted"/>
<accession>A0ABY5WB36</accession>
<dbReference type="SUPFAM" id="SSF52317">
    <property type="entry name" value="Class I glutamine amidotransferase-like"/>
    <property type="match status" value="1"/>
</dbReference>
<protein>
    <submittedName>
        <fullName evidence="2">BPL-N domain-containing protein</fullName>
    </submittedName>
</protein>
<dbReference type="InterPro" id="IPR029062">
    <property type="entry name" value="Class_I_gatase-like"/>
</dbReference>
<keyword evidence="3" id="KW-1185">Reference proteome</keyword>
<gene>
    <name evidence="2" type="ORF">Dfulv_19635</name>
</gene>
<dbReference type="Gene3D" id="3.40.50.880">
    <property type="match status" value="1"/>
</dbReference>
<feature type="domain" description="Biotin-protein ligase N-terminal" evidence="1">
    <location>
        <begin position="38"/>
        <end position="132"/>
    </location>
</feature>
<organism evidence="2 3">
    <name type="scientific">Dactylosporangium fulvum</name>
    <dbReference type="NCBI Taxonomy" id="53359"/>
    <lineage>
        <taxon>Bacteria</taxon>
        <taxon>Bacillati</taxon>
        <taxon>Actinomycetota</taxon>
        <taxon>Actinomycetes</taxon>
        <taxon>Micromonosporales</taxon>
        <taxon>Micromonosporaceae</taxon>
        <taxon>Dactylosporangium</taxon>
    </lineage>
</organism>
<dbReference type="RefSeq" id="WP_259865468.1">
    <property type="nucleotide sequence ID" value="NZ_BAAAST010000156.1"/>
</dbReference>
<evidence type="ECO:0000259" key="1">
    <source>
        <dbReference type="Pfam" id="PF09825"/>
    </source>
</evidence>
<dbReference type="EMBL" id="CP073720">
    <property type="protein sequence ID" value="UWP86326.1"/>
    <property type="molecule type" value="Genomic_DNA"/>
</dbReference>
<sequence length="253" mass="26472">MNRRAVLLGVGGIGLLATVAGVAVAGSMMLSKDRPLALVYRGQAACSGCSEAVAALLRGASARFDTQFCGPDEDVQISADTLAKAAVYAQPGGGDVRKAWRRVRSHADDIRKFVNDGGNYLGFCLGAYLAGADPGYGLLNGIGVDGYIYSKGATIRDTDDTVVAVRWRGQPRHMYFQDGAAFSVKPGTTATVLATYDTGAPAALVTSYGAGRVGVVGPHPEADSSWYSDTRLSNPDGIRFDLGHDLIQTTFGD</sequence>
<dbReference type="Proteomes" id="UP001059617">
    <property type="component" value="Chromosome"/>
</dbReference>
<evidence type="ECO:0000313" key="3">
    <source>
        <dbReference type="Proteomes" id="UP001059617"/>
    </source>
</evidence>
<reference evidence="2" key="2">
    <citation type="submission" date="2022-09" db="EMBL/GenBank/DDBJ databases">
        <title>Biosynthetic gene clusters of Dactylosporangioum fulvum.</title>
        <authorList>
            <person name="Caradec T."/>
        </authorList>
    </citation>
    <scope>NUCLEOTIDE SEQUENCE</scope>
    <source>
        <strain evidence="2">NRRL B-16292</strain>
    </source>
</reference>
<reference evidence="2" key="1">
    <citation type="submission" date="2021-04" db="EMBL/GenBank/DDBJ databases">
        <authorList>
            <person name="Hartkoorn R.C."/>
            <person name="Beaudoing E."/>
            <person name="Hot D."/>
        </authorList>
    </citation>
    <scope>NUCLEOTIDE SEQUENCE</scope>
    <source>
        <strain evidence="2">NRRL B-16292</strain>
    </source>
</reference>
<evidence type="ECO:0000313" key="2">
    <source>
        <dbReference type="EMBL" id="UWP86326.1"/>
    </source>
</evidence>
<dbReference type="Pfam" id="PF09825">
    <property type="entry name" value="BPL_N"/>
    <property type="match status" value="1"/>
</dbReference>
<dbReference type="InterPro" id="IPR019197">
    <property type="entry name" value="Biotin-prot_ligase_N"/>
</dbReference>